<feature type="binding site" evidence="2">
    <location>
        <position position="122"/>
    </location>
    <ligand>
        <name>Mg(2+)</name>
        <dbReference type="ChEBI" id="CHEBI:18420"/>
        <label>1</label>
    </ligand>
</feature>
<dbReference type="InterPro" id="IPR010918">
    <property type="entry name" value="PurM-like_C_dom"/>
</dbReference>
<dbReference type="GO" id="GO:0005524">
    <property type="term" value="F:ATP binding"/>
    <property type="evidence" value="ECO:0007669"/>
    <property type="project" value="UniProtKB-UniRule"/>
</dbReference>
<feature type="binding site" evidence="2">
    <location>
        <position position="73"/>
    </location>
    <ligand>
        <name>Mg(2+)</name>
        <dbReference type="ChEBI" id="CHEBI:18420"/>
        <label>4</label>
    </ligand>
</feature>
<dbReference type="GO" id="GO:0000287">
    <property type="term" value="F:magnesium ion binding"/>
    <property type="evidence" value="ECO:0007669"/>
    <property type="project" value="UniProtKB-UniRule"/>
</dbReference>
<dbReference type="PANTHER" id="PTHR30270">
    <property type="entry name" value="THIAMINE-MONOPHOSPHATE KINASE"/>
    <property type="match status" value="1"/>
</dbReference>
<dbReference type="HAMAP" id="MF_02128">
    <property type="entry name" value="TMP_kinase"/>
    <property type="match status" value="1"/>
</dbReference>
<feature type="binding site" evidence="2">
    <location>
        <position position="52"/>
    </location>
    <ligand>
        <name>substrate</name>
    </ligand>
</feature>
<dbReference type="InterPro" id="IPR036921">
    <property type="entry name" value="PurM-like_N_sf"/>
</dbReference>
<dbReference type="EC" id="2.7.4.16" evidence="2"/>
<feature type="binding site" evidence="2">
    <location>
        <position position="213"/>
    </location>
    <ligand>
        <name>Mg(2+)</name>
        <dbReference type="ChEBI" id="CHEBI:18420"/>
        <label>5</label>
    </ligand>
</feature>
<dbReference type="Pfam" id="PF02769">
    <property type="entry name" value="AIRS_C"/>
    <property type="match status" value="1"/>
</dbReference>
<feature type="domain" description="PurM-like N-terminal" evidence="3">
    <location>
        <begin position="26"/>
        <end position="139"/>
    </location>
</feature>
<dbReference type="InterPro" id="IPR036676">
    <property type="entry name" value="PurM-like_C_sf"/>
</dbReference>
<feature type="binding site" evidence="2">
    <location>
        <position position="262"/>
    </location>
    <ligand>
        <name>substrate</name>
    </ligand>
</feature>
<dbReference type="RefSeq" id="WP_128384980.1">
    <property type="nucleotide sequence ID" value="NZ_CP035033.1"/>
</dbReference>
<dbReference type="SUPFAM" id="SSF55326">
    <property type="entry name" value="PurM N-terminal domain-like"/>
    <property type="match status" value="1"/>
</dbReference>
<dbReference type="KEGG" id="htr:EPV75_07570"/>
<organism evidence="5 6">
    <name type="scientific">Hydrogenovibrio thermophilus</name>
    <dbReference type="NCBI Taxonomy" id="265883"/>
    <lineage>
        <taxon>Bacteria</taxon>
        <taxon>Pseudomonadati</taxon>
        <taxon>Pseudomonadota</taxon>
        <taxon>Gammaproteobacteria</taxon>
        <taxon>Thiotrichales</taxon>
        <taxon>Piscirickettsiaceae</taxon>
        <taxon>Hydrogenovibrio</taxon>
    </lineage>
</organism>
<dbReference type="GO" id="GO:0009228">
    <property type="term" value="P:thiamine biosynthetic process"/>
    <property type="evidence" value="ECO:0007669"/>
    <property type="project" value="UniProtKB-KW"/>
</dbReference>
<dbReference type="EMBL" id="CP035033">
    <property type="protein sequence ID" value="QAB15533.1"/>
    <property type="molecule type" value="Genomic_DNA"/>
</dbReference>
<dbReference type="Proteomes" id="UP000285478">
    <property type="component" value="Chromosome"/>
</dbReference>
<gene>
    <name evidence="2 5" type="primary">thiL</name>
    <name evidence="5" type="ORF">EPV75_07570</name>
</gene>
<dbReference type="CDD" id="cd02194">
    <property type="entry name" value="ThiL"/>
    <property type="match status" value="1"/>
</dbReference>
<feature type="binding site" evidence="2">
    <location>
        <position position="45"/>
    </location>
    <ligand>
        <name>Mg(2+)</name>
        <dbReference type="ChEBI" id="CHEBI:18420"/>
        <label>2</label>
    </ligand>
</feature>
<evidence type="ECO:0000256" key="1">
    <source>
        <dbReference type="ARBA" id="ARBA00022977"/>
    </source>
</evidence>
<sequence>MTHEFDLIRTFFQPLSQVATQDIGIGDDGAVLSCPSGQQLVVVTDTMVEGVHFPLDTLPEDIGWKALAVNLSDLAAMGARPAFFSLALSLPESKNHQAWLKAFSSGLRHLAEAHRVPLIGGDTTRSDRLTVTVTAHGWVSAGQALRRSGARPGDGLYVSGYIGDGALGLMAVNEALDAGAYAGALQKLNRPEPRVALGGLLVGLASSAIDVSDGLLADIAHLLEASQCGCEVDVSAVPYSQAMQSYLAENAQAWALPLTGGDDYELCFTVPAEKEALLKERTRHLNLSITEIGRITAGTGAVLKNAPKGVQTLEHLGFQHF</sequence>
<evidence type="ECO:0000256" key="2">
    <source>
        <dbReference type="HAMAP-Rule" id="MF_02128"/>
    </source>
</evidence>
<reference evidence="5 6" key="1">
    <citation type="journal article" date="2018" name="Environ. Microbiol.">
        <title>Genomes of ubiquitous marine and hypersaline Hydrogenovibrio, Thiomicrorhabdus and Thiomicrospira spp. encode a diversity of mechanisms to sustain chemolithoautotrophy in heterogeneous environments.</title>
        <authorList>
            <person name="Scott K.M."/>
            <person name="Williams J."/>
            <person name="Porter C.M.B."/>
            <person name="Russel S."/>
            <person name="Harmer T.L."/>
            <person name="Paul J.H."/>
            <person name="Antonen K.M."/>
            <person name="Bridges M.K."/>
            <person name="Camper G.J."/>
            <person name="Campla C.K."/>
            <person name="Casella L.G."/>
            <person name="Chase E."/>
            <person name="Conrad J.W."/>
            <person name="Cruz M.C."/>
            <person name="Dunlap D.S."/>
            <person name="Duran L."/>
            <person name="Fahsbender E.M."/>
            <person name="Goldsmith D.B."/>
            <person name="Keeley R.F."/>
            <person name="Kondoff M.R."/>
            <person name="Kussy B.I."/>
            <person name="Lane M.K."/>
            <person name="Lawler S."/>
            <person name="Leigh B.A."/>
            <person name="Lewis C."/>
            <person name="Lostal L.M."/>
            <person name="Marking D."/>
            <person name="Mancera P.A."/>
            <person name="McClenthan E.C."/>
            <person name="McIntyre E.A."/>
            <person name="Mine J.A."/>
            <person name="Modi S."/>
            <person name="Moore B.D."/>
            <person name="Morgan W.A."/>
            <person name="Nelson K.M."/>
            <person name="Nguyen K.N."/>
            <person name="Ogburn N."/>
            <person name="Parrino D.G."/>
            <person name="Pedapudi A.D."/>
            <person name="Pelham R.P."/>
            <person name="Preece A.M."/>
            <person name="Rampersad E.A."/>
            <person name="Richardson J.C."/>
            <person name="Rodgers C.M."/>
            <person name="Schaffer B.L."/>
            <person name="Sheridan N.E."/>
            <person name="Solone M.R."/>
            <person name="Staley Z.R."/>
            <person name="Tabuchi M."/>
            <person name="Waide R.J."/>
            <person name="Wanjugi P.W."/>
            <person name="Young S."/>
            <person name="Clum A."/>
            <person name="Daum C."/>
            <person name="Huntemann M."/>
            <person name="Ivanova N."/>
            <person name="Kyrpides N."/>
            <person name="Mikhailova N."/>
            <person name="Palaniappan K."/>
            <person name="Pillay M."/>
            <person name="Reddy T.B.K."/>
            <person name="Shapiro N."/>
            <person name="Stamatis D."/>
            <person name="Varghese N."/>
            <person name="Woyke T."/>
            <person name="Boden R."/>
            <person name="Freyermuth S.K."/>
            <person name="Kerfeld C.A."/>
        </authorList>
    </citation>
    <scope>NUCLEOTIDE SEQUENCE [LARGE SCALE GENOMIC DNA]</scope>
    <source>
        <strain evidence="5 6">JR-2</strain>
    </source>
</reference>
<dbReference type="AlphaFoldDB" id="A0A410H3N3"/>
<evidence type="ECO:0000259" key="4">
    <source>
        <dbReference type="Pfam" id="PF02769"/>
    </source>
</evidence>
<feature type="binding site" evidence="2">
    <location>
        <position position="210"/>
    </location>
    <ligand>
        <name>Mg(2+)</name>
        <dbReference type="ChEBI" id="CHEBI:18420"/>
        <label>3</label>
    </ligand>
</feature>
<feature type="binding site" evidence="2">
    <location>
        <position position="44"/>
    </location>
    <ligand>
        <name>Mg(2+)</name>
        <dbReference type="ChEBI" id="CHEBI:18420"/>
        <label>1</label>
    </ligand>
</feature>
<keyword evidence="2" id="KW-0479">Metal-binding</keyword>
<dbReference type="Pfam" id="PF00586">
    <property type="entry name" value="AIRS"/>
    <property type="match status" value="1"/>
</dbReference>
<evidence type="ECO:0000313" key="5">
    <source>
        <dbReference type="EMBL" id="QAB15533.1"/>
    </source>
</evidence>
<feature type="binding site" evidence="2">
    <location>
        <begin position="121"/>
        <end position="122"/>
    </location>
    <ligand>
        <name>ATP</name>
        <dbReference type="ChEBI" id="CHEBI:30616"/>
    </ligand>
</feature>
<keyword evidence="6" id="KW-1185">Reference proteome</keyword>
<proteinExistence type="inferred from homology"/>
<comment type="similarity">
    <text evidence="2">Belongs to the thiamine-monophosphate kinase family.</text>
</comment>
<dbReference type="Gene3D" id="3.90.650.10">
    <property type="entry name" value="PurM-like C-terminal domain"/>
    <property type="match status" value="1"/>
</dbReference>
<dbReference type="UniPathway" id="UPA00060">
    <property type="reaction ID" value="UER00142"/>
</dbReference>
<keyword evidence="2" id="KW-0460">Magnesium</keyword>
<dbReference type="GO" id="GO:0009030">
    <property type="term" value="F:thiamine-phosphate kinase activity"/>
    <property type="evidence" value="ECO:0007669"/>
    <property type="project" value="UniProtKB-UniRule"/>
</dbReference>
<accession>A0A410H3N3</accession>
<feature type="domain" description="PurM-like C-terminal" evidence="4">
    <location>
        <begin position="151"/>
        <end position="301"/>
    </location>
</feature>
<dbReference type="PANTHER" id="PTHR30270:SF0">
    <property type="entry name" value="THIAMINE-MONOPHOSPHATE KINASE"/>
    <property type="match status" value="1"/>
</dbReference>
<comment type="catalytic activity">
    <reaction evidence="2">
        <text>thiamine phosphate + ATP = thiamine diphosphate + ADP</text>
        <dbReference type="Rhea" id="RHEA:15913"/>
        <dbReference type="ChEBI" id="CHEBI:30616"/>
        <dbReference type="ChEBI" id="CHEBI:37575"/>
        <dbReference type="ChEBI" id="CHEBI:58937"/>
        <dbReference type="ChEBI" id="CHEBI:456216"/>
        <dbReference type="EC" id="2.7.4.16"/>
    </reaction>
</comment>
<dbReference type="NCBIfam" id="TIGR01379">
    <property type="entry name" value="thiL"/>
    <property type="match status" value="1"/>
</dbReference>
<feature type="binding site" evidence="2">
    <location>
        <position position="73"/>
    </location>
    <ligand>
        <name>Mg(2+)</name>
        <dbReference type="ChEBI" id="CHEBI:18420"/>
        <label>3</label>
    </ligand>
</feature>
<feature type="binding site" evidence="2">
    <location>
        <position position="28"/>
    </location>
    <ligand>
        <name>Mg(2+)</name>
        <dbReference type="ChEBI" id="CHEBI:18420"/>
        <label>4</label>
    </ligand>
</feature>
<keyword evidence="2" id="KW-0547">Nucleotide-binding</keyword>
<feature type="binding site" evidence="2">
    <location>
        <position position="28"/>
    </location>
    <ligand>
        <name>Mg(2+)</name>
        <dbReference type="ChEBI" id="CHEBI:18420"/>
        <label>3</label>
    </ligand>
</feature>
<dbReference type="SUPFAM" id="SSF56042">
    <property type="entry name" value="PurM C-terminal domain-like"/>
    <property type="match status" value="1"/>
</dbReference>
<comment type="function">
    <text evidence="2">Catalyzes the ATP-dependent phosphorylation of thiamine-monophosphate (TMP) to form thiamine-pyrophosphate (TPP), the active form of vitamin B1.</text>
</comment>
<comment type="pathway">
    <text evidence="2">Cofactor biosynthesis; thiamine diphosphate biosynthesis; thiamine diphosphate from thiamine phosphate: step 1/1.</text>
</comment>
<protein>
    <recommendedName>
        <fullName evidence="2">Thiamine-monophosphate kinase</fullName>
        <shortName evidence="2">TMP kinase</shortName>
        <shortName evidence="2">Thiamine-phosphate kinase</shortName>
        <ecNumber evidence="2">2.7.4.16</ecNumber>
    </recommendedName>
</protein>
<comment type="caution">
    <text evidence="2">Lacks conserved residue(s) required for the propagation of feature annotation.</text>
</comment>
<name>A0A410H3N3_9GAMM</name>
<keyword evidence="2 5" id="KW-0418">Kinase</keyword>
<dbReference type="GO" id="GO:0009229">
    <property type="term" value="P:thiamine diphosphate biosynthetic process"/>
    <property type="evidence" value="ECO:0007669"/>
    <property type="project" value="UniProtKB-UniRule"/>
</dbReference>
<comment type="miscellaneous">
    <text evidence="2">Reaction mechanism of ThiL seems to utilize a direct, inline transfer of the gamma-phosphate of ATP to TMP rather than a phosphorylated enzyme intermediate.</text>
</comment>
<keyword evidence="1 2" id="KW-0784">Thiamine biosynthesis</keyword>
<keyword evidence="2" id="KW-0067">ATP-binding</keyword>
<feature type="binding site" evidence="2">
    <location>
        <position position="73"/>
    </location>
    <ligand>
        <name>Mg(2+)</name>
        <dbReference type="ChEBI" id="CHEBI:18420"/>
        <label>2</label>
    </ligand>
</feature>
<dbReference type="InterPro" id="IPR016188">
    <property type="entry name" value="PurM-like_N"/>
</dbReference>
<feature type="binding site" evidence="2">
    <location>
        <position position="45"/>
    </location>
    <ligand>
        <name>Mg(2+)</name>
        <dbReference type="ChEBI" id="CHEBI:18420"/>
        <label>1</label>
    </ligand>
</feature>
<evidence type="ECO:0000313" key="6">
    <source>
        <dbReference type="Proteomes" id="UP000285478"/>
    </source>
</evidence>
<keyword evidence="2 5" id="KW-0808">Transferase</keyword>
<dbReference type="PIRSF" id="PIRSF005303">
    <property type="entry name" value="Thiam_monoph_kin"/>
    <property type="match status" value="1"/>
</dbReference>
<dbReference type="Gene3D" id="3.30.1330.10">
    <property type="entry name" value="PurM-like, N-terminal domain"/>
    <property type="match status" value="1"/>
</dbReference>
<feature type="binding site" evidence="2">
    <location>
        <position position="147"/>
    </location>
    <ligand>
        <name>ATP</name>
        <dbReference type="ChEBI" id="CHEBI:30616"/>
    </ligand>
</feature>
<evidence type="ECO:0000259" key="3">
    <source>
        <dbReference type="Pfam" id="PF00586"/>
    </source>
</evidence>
<dbReference type="InterPro" id="IPR006283">
    <property type="entry name" value="ThiL-like"/>
</dbReference>
<feature type="binding site" evidence="2">
    <location>
        <position position="318"/>
    </location>
    <ligand>
        <name>substrate</name>
    </ligand>
</feature>
<feature type="binding site" evidence="2">
    <location>
        <position position="212"/>
    </location>
    <ligand>
        <name>ATP</name>
        <dbReference type="ChEBI" id="CHEBI:30616"/>
    </ligand>
</feature>